<evidence type="ECO:0000256" key="2">
    <source>
        <dbReference type="ARBA" id="ARBA00022475"/>
    </source>
</evidence>
<sequence>MLQVWFKIFFRNSKKNWLNSLINISGLTLGLAGLLIVLLYLNEEKSYNQWNPNKNDVYRVNLKQAKNSEVWFTVNAGMYLTYPKELPEVTEALMVKPFYRSKVIQCKDAFEFNDKTIFTEPQFFDFFPFKIIEGSTQKFAETRTNIALSKEYAERIFKDNKAVGNTVKIDGENYIVSCVYKIPKNSHQEPDLLIQFDEAFEVNWGNHNNEVFLRITDGTDLENLKQKMNQVIIEKAYRPNVEANGMTIEEFDEKYGIPTVLLDKLDTLYLHNTAKRAGPSGTGNYQLLMVLLGLSILLIVISCVNFINLSVATGTQRAKEVGVKKTLGLPKKQLLMQYISEIVLQGFVSFVFALVIVELALPFFNEFVETEISILHSNSLITLFFTAIFVSFLVGSIPAIYLSNFKEIEVLKGSVSKSKKGNIARNIMLGLQFLISGFFIISMLIVGNQINYMMEKDLGFDKEQVLSVDVYSMPNKYKKYKLAKEVLSKKENIIDVTSSMFVPGEGFVNGTGLKHKINDKSFNSASNVVDYNYIDFARIKLLKGRNFSKEITSDSDTKIIINETAAKELGIYNKPLGEKLSLGWLEDEDAANNFEVVGMIQDYHFDGFDSKISPMFMVLWEGMSFTHSWIPAIQFKVKPNNIDKTIAEIESFWKQNVDAKYPFSYEFLDKKFAKTYKKYQKQQTLFLILSLLVILISLLGLFALATLTIQQRLKEVAIRKTLGASVKEIMIQLLQSFLKVVIISSVILIPIAYYFMQNWLENFVYRIDMPLLPYLITPIILIVLVFSVVGLKAYKATKISLIKYLKFE</sequence>
<dbReference type="RefSeq" id="WP_265724398.1">
    <property type="nucleotide sequence ID" value="NZ_JAOSLC020000004.1"/>
</dbReference>
<comment type="subcellular location">
    <subcellularLocation>
        <location evidence="1">Cell membrane</location>
        <topology evidence="1">Multi-pass membrane protein</topology>
    </subcellularLocation>
</comment>
<evidence type="ECO:0000259" key="8">
    <source>
        <dbReference type="Pfam" id="PF12704"/>
    </source>
</evidence>
<feature type="domain" description="ABC3 transporter permease C-terminal" evidence="7">
    <location>
        <begin position="294"/>
        <end position="403"/>
    </location>
</feature>
<feature type="domain" description="MacB-like periplasmic core" evidence="8">
    <location>
        <begin position="438"/>
        <end position="650"/>
    </location>
</feature>
<evidence type="ECO:0000313" key="9">
    <source>
        <dbReference type="EMBL" id="MDD7915956.1"/>
    </source>
</evidence>
<name>A0ABT5SCV4_9FLAO</name>
<evidence type="ECO:0000256" key="3">
    <source>
        <dbReference type="ARBA" id="ARBA00022692"/>
    </source>
</evidence>
<dbReference type="InterPro" id="IPR050250">
    <property type="entry name" value="Macrolide_Exporter_MacB"/>
</dbReference>
<dbReference type="PANTHER" id="PTHR30572:SF18">
    <property type="entry name" value="ABC-TYPE MACROLIDE FAMILY EXPORT SYSTEM PERMEASE COMPONENT 2"/>
    <property type="match status" value="1"/>
</dbReference>
<feature type="transmembrane region" description="Helical" evidence="6">
    <location>
        <begin position="381"/>
        <end position="402"/>
    </location>
</feature>
<dbReference type="Pfam" id="PF12704">
    <property type="entry name" value="MacB_PCD"/>
    <property type="match status" value="2"/>
</dbReference>
<feature type="transmembrane region" description="Helical" evidence="6">
    <location>
        <begin position="285"/>
        <end position="307"/>
    </location>
</feature>
<keyword evidence="5 6" id="KW-0472">Membrane</keyword>
<feature type="transmembrane region" description="Helical" evidence="6">
    <location>
        <begin position="775"/>
        <end position="794"/>
    </location>
</feature>
<protein>
    <submittedName>
        <fullName evidence="9">ABC transporter permease</fullName>
    </submittedName>
</protein>
<keyword evidence="10" id="KW-1185">Reference proteome</keyword>
<feature type="transmembrane region" description="Helical" evidence="6">
    <location>
        <begin position="342"/>
        <end position="361"/>
    </location>
</feature>
<evidence type="ECO:0000256" key="5">
    <source>
        <dbReference type="ARBA" id="ARBA00023136"/>
    </source>
</evidence>
<evidence type="ECO:0000313" key="10">
    <source>
        <dbReference type="Proteomes" id="UP001151478"/>
    </source>
</evidence>
<accession>A0ABT5SCV4</accession>
<feature type="transmembrane region" description="Helical" evidence="6">
    <location>
        <begin position="730"/>
        <end position="755"/>
    </location>
</feature>
<keyword evidence="3 6" id="KW-0812">Transmembrane</keyword>
<feature type="transmembrane region" description="Helical" evidence="6">
    <location>
        <begin position="423"/>
        <end position="446"/>
    </location>
</feature>
<dbReference type="InterPro" id="IPR025857">
    <property type="entry name" value="MacB_PCD"/>
</dbReference>
<comment type="caution">
    <text evidence="9">The sequence shown here is derived from an EMBL/GenBank/DDBJ whole genome shotgun (WGS) entry which is preliminary data.</text>
</comment>
<feature type="transmembrane region" description="Helical" evidence="6">
    <location>
        <begin position="21"/>
        <end position="41"/>
    </location>
</feature>
<feature type="transmembrane region" description="Helical" evidence="6">
    <location>
        <begin position="685"/>
        <end position="709"/>
    </location>
</feature>
<dbReference type="InterPro" id="IPR003838">
    <property type="entry name" value="ABC3_permease_C"/>
</dbReference>
<reference evidence="9" key="1">
    <citation type="submission" date="2023-02" db="EMBL/GenBank/DDBJ databases">
        <title>Polaribacter ponticola sp. nov., isolated from seawater.</title>
        <authorList>
            <person name="Baek J.H."/>
            <person name="Kim J.M."/>
            <person name="Choi D.G."/>
            <person name="Jeon C.O."/>
        </authorList>
    </citation>
    <scope>NUCLEOTIDE SEQUENCE</scope>
    <source>
        <strain evidence="9">MSW5</strain>
    </source>
</reference>
<organism evidence="9 10">
    <name type="scientific">Polaribacter ponticola</name>
    <dbReference type="NCBI Taxonomy" id="2978475"/>
    <lineage>
        <taxon>Bacteria</taxon>
        <taxon>Pseudomonadati</taxon>
        <taxon>Bacteroidota</taxon>
        <taxon>Flavobacteriia</taxon>
        <taxon>Flavobacteriales</taxon>
        <taxon>Flavobacteriaceae</taxon>
    </lineage>
</organism>
<gene>
    <name evidence="9" type="ORF">N5A56_016690</name>
</gene>
<feature type="domain" description="ABC3 transporter permease C-terminal" evidence="7">
    <location>
        <begin position="688"/>
        <end position="800"/>
    </location>
</feature>
<proteinExistence type="predicted"/>
<dbReference type="Pfam" id="PF02687">
    <property type="entry name" value="FtsX"/>
    <property type="match status" value="2"/>
</dbReference>
<dbReference type="Proteomes" id="UP001151478">
    <property type="component" value="Unassembled WGS sequence"/>
</dbReference>
<keyword evidence="2" id="KW-1003">Cell membrane</keyword>
<evidence type="ECO:0000259" key="7">
    <source>
        <dbReference type="Pfam" id="PF02687"/>
    </source>
</evidence>
<dbReference type="EMBL" id="JAOSLC020000004">
    <property type="protein sequence ID" value="MDD7915956.1"/>
    <property type="molecule type" value="Genomic_DNA"/>
</dbReference>
<dbReference type="PANTHER" id="PTHR30572">
    <property type="entry name" value="MEMBRANE COMPONENT OF TRANSPORTER-RELATED"/>
    <property type="match status" value="1"/>
</dbReference>
<evidence type="ECO:0000256" key="4">
    <source>
        <dbReference type="ARBA" id="ARBA00022989"/>
    </source>
</evidence>
<feature type="domain" description="MacB-like periplasmic core" evidence="8">
    <location>
        <begin position="20"/>
        <end position="230"/>
    </location>
</feature>
<keyword evidence="4 6" id="KW-1133">Transmembrane helix</keyword>
<evidence type="ECO:0000256" key="1">
    <source>
        <dbReference type="ARBA" id="ARBA00004651"/>
    </source>
</evidence>
<evidence type="ECO:0000256" key="6">
    <source>
        <dbReference type="SAM" id="Phobius"/>
    </source>
</evidence>